<evidence type="ECO:0000313" key="1">
    <source>
        <dbReference type="EMBL" id="GMN20892.1"/>
    </source>
</evidence>
<protein>
    <submittedName>
        <fullName evidence="1">Uncharacterized protein</fullName>
    </submittedName>
</protein>
<organism evidence="1 2">
    <name type="scientific">Ficus carica</name>
    <name type="common">Common fig</name>
    <dbReference type="NCBI Taxonomy" id="3494"/>
    <lineage>
        <taxon>Eukaryota</taxon>
        <taxon>Viridiplantae</taxon>
        <taxon>Streptophyta</taxon>
        <taxon>Embryophyta</taxon>
        <taxon>Tracheophyta</taxon>
        <taxon>Spermatophyta</taxon>
        <taxon>Magnoliopsida</taxon>
        <taxon>eudicotyledons</taxon>
        <taxon>Gunneridae</taxon>
        <taxon>Pentapetalae</taxon>
        <taxon>rosids</taxon>
        <taxon>fabids</taxon>
        <taxon>Rosales</taxon>
        <taxon>Moraceae</taxon>
        <taxon>Ficeae</taxon>
        <taxon>Ficus</taxon>
    </lineage>
</organism>
<dbReference type="EMBL" id="BTGU01003945">
    <property type="protein sequence ID" value="GMN20892.1"/>
    <property type="molecule type" value="Genomic_DNA"/>
</dbReference>
<reference evidence="1" key="1">
    <citation type="submission" date="2023-07" db="EMBL/GenBank/DDBJ databases">
        <title>draft genome sequence of fig (Ficus carica).</title>
        <authorList>
            <person name="Takahashi T."/>
            <person name="Nishimura K."/>
        </authorList>
    </citation>
    <scope>NUCLEOTIDE SEQUENCE</scope>
</reference>
<comment type="caution">
    <text evidence="1">The sequence shown here is derived from an EMBL/GenBank/DDBJ whole genome shotgun (WGS) entry which is preliminary data.</text>
</comment>
<accession>A0AA88CLG2</accession>
<keyword evidence="2" id="KW-1185">Reference proteome</keyword>
<sequence length="157" mass="17807">MDDSSHTVELDISQPENQEDHAIFATSVPLAENLDQVDVSESAIGEFALSKEPQDVRSIRNKDSMVNLKSVPEDSDPVDETDFPPSLTKETSILGILHHLQVHLVQNHLSKRNMLMILNTIQMLRLNLSHLRKKKTVLLNHHPNHQQGRPEAMQQRS</sequence>
<dbReference type="AlphaFoldDB" id="A0AA88CLG2"/>
<name>A0AA88CLG2_FICCA</name>
<gene>
    <name evidence="1" type="ORF">TIFTF001_045400</name>
</gene>
<evidence type="ECO:0000313" key="2">
    <source>
        <dbReference type="Proteomes" id="UP001187192"/>
    </source>
</evidence>
<proteinExistence type="predicted"/>
<dbReference type="Proteomes" id="UP001187192">
    <property type="component" value="Unassembled WGS sequence"/>
</dbReference>